<dbReference type="Gene3D" id="1.20.58.1120">
    <property type="match status" value="1"/>
</dbReference>
<evidence type="ECO:0000313" key="26">
    <source>
        <dbReference type="EMBL" id="KAG8587471.1"/>
    </source>
</evidence>
<dbReference type="GO" id="GO:0045505">
    <property type="term" value="F:dynein intermediate chain binding"/>
    <property type="evidence" value="ECO:0007669"/>
    <property type="project" value="InterPro"/>
</dbReference>
<feature type="compositionally biased region" description="Polar residues" evidence="15">
    <location>
        <begin position="5216"/>
        <end position="5226"/>
    </location>
</feature>
<dbReference type="InterPro" id="IPR035706">
    <property type="entry name" value="AAA_9"/>
</dbReference>
<dbReference type="Pfam" id="PF08393">
    <property type="entry name" value="DHC_N2"/>
    <property type="match status" value="2"/>
</dbReference>
<dbReference type="Gene3D" id="1.10.472.130">
    <property type="match status" value="1"/>
</dbReference>
<evidence type="ECO:0000256" key="5">
    <source>
        <dbReference type="ARBA" id="ARBA00022737"/>
    </source>
</evidence>
<protein>
    <submittedName>
        <fullName evidence="26">Uncharacterized protein</fullName>
    </submittedName>
</protein>
<dbReference type="Pfam" id="PF12774">
    <property type="entry name" value="AAA_6"/>
    <property type="match status" value="1"/>
</dbReference>
<feature type="compositionally biased region" description="Polar residues" evidence="15">
    <location>
        <begin position="5126"/>
        <end position="5137"/>
    </location>
</feature>
<keyword evidence="10" id="KW-0969">Cilium</keyword>
<feature type="domain" description="Dynein heavy chain tail" evidence="17">
    <location>
        <begin position="436"/>
        <end position="804"/>
    </location>
</feature>
<evidence type="ECO:0000259" key="24">
    <source>
        <dbReference type="Pfam" id="PF17857"/>
    </source>
</evidence>
<evidence type="ECO:0000259" key="21">
    <source>
        <dbReference type="Pfam" id="PF12780"/>
    </source>
</evidence>
<evidence type="ECO:0000256" key="12">
    <source>
        <dbReference type="ARBA" id="ARBA00023212"/>
    </source>
</evidence>
<dbReference type="GO" id="GO:0007018">
    <property type="term" value="P:microtubule-based movement"/>
    <property type="evidence" value="ECO:0007669"/>
    <property type="project" value="InterPro"/>
</dbReference>
<evidence type="ECO:0000256" key="9">
    <source>
        <dbReference type="ARBA" id="ARBA00023054"/>
    </source>
</evidence>
<dbReference type="InterPro" id="IPR035699">
    <property type="entry name" value="AAA_6"/>
</dbReference>
<evidence type="ECO:0000259" key="16">
    <source>
        <dbReference type="Pfam" id="PF03028"/>
    </source>
</evidence>
<evidence type="ECO:0000256" key="8">
    <source>
        <dbReference type="ARBA" id="ARBA00023017"/>
    </source>
</evidence>
<dbReference type="GO" id="GO:0005524">
    <property type="term" value="F:ATP binding"/>
    <property type="evidence" value="ECO:0007669"/>
    <property type="project" value="UniProtKB-KW"/>
</dbReference>
<evidence type="ECO:0000256" key="14">
    <source>
        <dbReference type="SAM" id="Coils"/>
    </source>
</evidence>
<dbReference type="GO" id="GO:0031514">
    <property type="term" value="C:motile cilium"/>
    <property type="evidence" value="ECO:0007669"/>
    <property type="project" value="UniProtKB-ARBA"/>
</dbReference>
<dbReference type="InterPro" id="IPR024743">
    <property type="entry name" value="Dynein_HC_stalk"/>
</dbReference>
<dbReference type="InterPro" id="IPR024317">
    <property type="entry name" value="Dynein_heavy_chain_D4_dom"/>
</dbReference>
<evidence type="ECO:0000259" key="22">
    <source>
        <dbReference type="Pfam" id="PF12781"/>
    </source>
</evidence>
<name>A0AAV7CRM9_ENGPU</name>
<keyword evidence="6" id="KW-0547">Nucleotide-binding</keyword>
<comment type="similarity">
    <text evidence="2">Belongs to the dynein heavy chain family.</text>
</comment>
<dbReference type="InterPro" id="IPR043157">
    <property type="entry name" value="Dynein_AAA1S"/>
</dbReference>
<dbReference type="InterPro" id="IPR041466">
    <property type="entry name" value="Dynein_AAA5_ext"/>
</dbReference>
<dbReference type="Pfam" id="PF17852">
    <property type="entry name" value="Dynein_AAA_lid"/>
    <property type="match status" value="1"/>
</dbReference>
<evidence type="ECO:0000256" key="7">
    <source>
        <dbReference type="ARBA" id="ARBA00022840"/>
    </source>
</evidence>
<dbReference type="Gene3D" id="3.20.180.20">
    <property type="entry name" value="Dynein heavy chain, N-terminal domain 2"/>
    <property type="match status" value="1"/>
</dbReference>
<comment type="subcellular location">
    <subcellularLocation>
        <location evidence="1">Cytoplasm</location>
        <location evidence="1">Cytoskeleton</location>
        <location evidence="1">Cilium axoneme</location>
    </subcellularLocation>
</comment>
<feature type="region of interest" description="Disordered" evidence="15">
    <location>
        <begin position="1527"/>
        <end position="1560"/>
    </location>
</feature>
<dbReference type="InterPro" id="IPR043160">
    <property type="entry name" value="Dynein_C_barrel"/>
</dbReference>
<dbReference type="PANTHER" id="PTHR46961">
    <property type="entry name" value="DYNEIN HEAVY CHAIN 1, AXONEMAL-LIKE PROTEIN"/>
    <property type="match status" value="1"/>
</dbReference>
<reference evidence="26" key="1">
    <citation type="thesis" date="2020" institute="ProQuest LLC" country="789 East Eisenhower Parkway, Ann Arbor, MI, USA">
        <title>Comparative Genomics and Chromosome Evolution.</title>
        <authorList>
            <person name="Mudd A.B."/>
        </authorList>
    </citation>
    <scope>NUCLEOTIDE SEQUENCE</scope>
    <source>
        <strain evidence="26">237g6f4</strain>
        <tissue evidence="26">Blood</tissue>
    </source>
</reference>
<evidence type="ECO:0000259" key="23">
    <source>
        <dbReference type="Pfam" id="PF17852"/>
    </source>
</evidence>
<feature type="compositionally biased region" description="Polar residues" evidence="15">
    <location>
        <begin position="5289"/>
        <end position="5304"/>
    </location>
</feature>
<dbReference type="InterPro" id="IPR042228">
    <property type="entry name" value="Dynein_linker_3"/>
</dbReference>
<dbReference type="Gene3D" id="1.10.8.710">
    <property type="match status" value="1"/>
</dbReference>
<keyword evidence="11" id="KW-0505">Motor protein</keyword>
<evidence type="ECO:0000256" key="15">
    <source>
        <dbReference type="SAM" id="MobiDB-lite"/>
    </source>
</evidence>
<feature type="domain" description="Dynein heavy chain coiled coil stalk" evidence="20">
    <location>
        <begin position="3448"/>
        <end position="3743"/>
    </location>
</feature>
<evidence type="ECO:0000313" key="27">
    <source>
        <dbReference type="Proteomes" id="UP000824782"/>
    </source>
</evidence>
<dbReference type="Gene3D" id="1.20.140.100">
    <property type="entry name" value="Dynein heavy chain, N-terminal domain 2"/>
    <property type="match status" value="1"/>
</dbReference>
<accession>A0AAV7CRM9</accession>
<feature type="region of interest" description="Disordered" evidence="15">
    <location>
        <begin position="5082"/>
        <end position="5103"/>
    </location>
</feature>
<dbReference type="Pfam" id="PF03028">
    <property type="entry name" value="Dynein_heavy"/>
    <property type="match status" value="1"/>
</dbReference>
<dbReference type="Gene3D" id="1.20.920.30">
    <property type="match status" value="1"/>
</dbReference>
<evidence type="ECO:0000256" key="1">
    <source>
        <dbReference type="ARBA" id="ARBA00004430"/>
    </source>
</evidence>
<keyword evidence="8" id="KW-0243">Dynein</keyword>
<feature type="region of interest" description="Disordered" evidence="15">
    <location>
        <begin position="4162"/>
        <end position="4205"/>
    </location>
</feature>
<evidence type="ECO:0000256" key="13">
    <source>
        <dbReference type="ARBA" id="ARBA00023273"/>
    </source>
</evidence>
<dbReference type="InterPro" id="IPR041228">
    <property type="entry name" value="Dynein_C"/>
</dbReference>
<dbReference type="InterPro" id="IPR013594">
    <property type="entry name" value="Dynein_heavy_tail"/>
</dbReference>
<evidence type="ECO:0000256" key="4">
    <source>
        <dbReference type="ARBA" id="ARBA00022701"/>
    </source>
</evidence>
<keyword evidence="13" id="KW-0966">Cell projection</keyword>
<feature type="region of interest" description="Disordered" evidence="15">
    <location>
        <begin position="5118"/>
        <end position="5137"/>
    </location>
</feature>
<keyword evidence="27" id="KW-1185">Reference proteome</keyword>
<evidence type="ECO:0000259" key="20">
    <source>
        <dbReference type="Pfam" id="PF12777"/>
    </source>
</evidence>
<dbReference type="InterPro" id="IPR027417">
    <property type="entry name" value="P-loop_NTPase"/>
</dbReference>
<gene>
    <name evidence="26" type="ORF">GDO81_005673</name>
</gene>
<keyword evidence="4" id="KW-0493">Microtubule</keyword>
<evidence type="ECO:0000256" key="10">
    <source>
        <dbReference type="ARBA" id="ARBA00023069"/>
    </source>
</evidence>
<evidence type="ECO:0000256" key="3">
    <source>
        <dbReference type="ARBA" id="ARBA00022490"/>
    </source>
</evidence>
<feature type="domain" description="Dynein heavy chain tail" evidence="17">
    <location>
        <begin position="179"/>
        <end position="383"/>
    </location>
</feature>
<keyword evidence="12" id="KW-0206">Cytoskeleton</keyword>
<dbReference type="EMBL" id="WNYA01000002">
    <property type="protein sequence ID" value="KAG8587471.1"/>
    <property type="molecule type" value="Genomic_DNA"/>
</dbReference>
<dbReference type="Pfam" id="PF12780">
    <property type="entry name" value="AAA_8"/>
    <property type="match status" value="1"/>
</dbReference>
<evidence type="ECO:0000259" key="19">
    <source>
        <dbReference type="Pfam" id="PF12774"/>
    </source>
</evidence>
<feature type="domain" description="Dynein heavy chain region D6 P-loop" evidence="16">
    <location>
        <begin position="4440"/>
        <end position="4533"/>
    </location>
</feature>
<proteinExistence type="inferred from homology"/>
<feature type="domain" description="Dynein heavy chain linker" evidence="18">
    <location>
        <begin position="1346"/>
        <end position="1515"/>
    </location>
</feature>
<dbReference type="InterPro" id="IPR042222">
    <property type="entry name" value="Dynein_2_N"/>
</dbReference>
<evidence type="ECO:0000256" key="6">
    <source>
        <dbReference type="ARBA" id="ARBA00022741"/>
    </source>
</evidence>
<dbReference type="Pfam" id="PF08385">
    <property type="entry name" value="DHC_N1"/>
    <property type="match status" value="2"/>
</dbReference>
<dbReference type="FunFam" id="1.10.287.2620:FF:000001">
    <property type="entry name" value="Cytoplasmic dynein heavy chain 1"/>
    <property type="match status" value="1"/>
</dbReference>
<dbReference type="InterPro" id="IPR013602">
    <property type="entry name" value="Dynein_heavy_linker"/>
</dbReference>
<dbReference type="Pfam" id="PF12781">
    <property type="entry name" value="AAA_9"/>
    <property type="match status" value="1"/>
</dbReference>
<sequence length="5304" mass="602645">MDELLHWIETRIMSSMRPRADDMKALLLDPTYRNNICEFLKIEDVHTLYIYFKLTNSSLAASLKPPVILQSKSLCFVKLASAIKLTIDNIGNQVMSVDCAKFPLKYFDMVLHQIFLPLLSNDHITLSSHSTDRIIEILHRLTGNLEVMAGHAEGSIVLPIPSIELLKNTTIFNKEGAAIHIMETSVIGWIKQIKVVLKHDPLAEIKSKGVCAGIFHEKEMWEVHIRNLESIKMQLNSASAREIIFHLEQGKSMYGKSIASVTQDVKKAYYEARENLIFLKTLTHCYDQLKMAKTTREKNKCFFLMLHHLYLVWIHSRYYHQPKVFINLLRLMSNEVCVIARSLLGNNILDSPQAYSLLKESLKACATFRGNYLDVKIKADELNTKKMEEIASLNKNKKSSEMAESITMYEVPTPWVYGGDQFSDDNKLENEESVWLDSPWPLHNALCFQNLNMFMERCNDVIDVVETMKHFEALNDVAVIGGAGTPSSDAMVQEIWSSYCQAKESFMNQVSDVLMAGKNSTFQKGFFDLRTTIKSLEHQLGNILRNSLDQCPSMASHLKLLEVFEGVTRRDVVKDHLKDKEGHLLNMFLEELSQVKDIYQAMTNNPPLHVNMTSTISKMLWIKGLRARISDPMTKLKTVSPLTLEGDKGWELRHLYSELSEELERFENSLMKSWLSSVNKELSDSLKLPLLKSSGDPEEHLCTIEINLSSDLLVCLREAEYLVKLPFTLKLPDAIGSLISHMNNNRFKVLCTRLEMVASKYNEVIKRISDHQRALFEKKLLKISEILRDGMSVFTWSMDESMDYTELATSYICTDLYNNFSIVTNNYKYISEITAAWCNTKLDIFTCRESQRSYSITELVTEQKRIEHELEAILVPDGQRIHNLVNQSFSACGVSEASPAWQEFIVHIDAIVLQDLKKVTISSLAALLNTTLDYNYAPALSIDVELINGKIAFNPPLDKSTSDISVMENIEEWLKMFLLRGSHVKGLSSSVQGGYQEYVSQDDEALELVGHILQQVENCVFECQEFLKGLNMYSYLWTKDVHAEFQDFLHGKQRNNTFSRQEQAENELSLTKDNNSARVTSQNSTLIAAERAFIVPAGTAVTDGPLLDDFDFEISAYKDARASIQNLPDHQQCRWIEVDFRPIKQVLSAYALRWMWTFTKYLIDQTTTTLKSLDSFLRRTEPQIESITGEERDTGSFMKMMRLFNEVSSKQVEMEVQFAVLQKTVTLLGKHQMSLPAESDVLYRTMPARWNSMKTKVSLAKQRLGPRIQQEADRVTRDLEVFQRKLDVLGSDIENSEVYKYECASQEAFRIIHDFNSRVQILQNEAKDLKELQELLETTVVDFSILNNCEDLLQKLSHVWEHVDSILQEQDIWKQELWQNMNTDELLKRTKERLILLQSFPGEIQEWDVYKKAVEKVNIMHMTLPLIEDLSNPAMRTRHWNQLVRQTGGMLRVTADSLKAITLGDLLSMDLQKHTEDVRMTVQRATRDVTIESSLKNCEEVWLSRIFELGPHSRIISARSENEEIASSVSGSHYTKGDISRNLTTGKGSRRLSKQSDHGLHFSKKMGRGSTVSLYESLKHIEEFGKVQLVRNTDSIFEELEHHQLVLTSMQPYAEAGSFLDDVTKWQKKLQVIETTVHLWLSVQEKWTQMEEVFSTLTFRVAMPREANLFADVHHHFCRLMKSVEENPNILQNCTRRGLQSLLEMLNYKLERCQRAVRLHLEQKRQVFPRFFFLSLEDTLRIVCYGYDLNVISSCIMKLFKHVQGLIYQANSQEDCHQILGVRSFLGEELHFTQPLECSSPVESWLPQLVNSIKESLQHHLWAAMENTNVVITRRKEIHSAGARRVVINKAVSKEEAAAEKIKMNTPLKEETLSMKSGDDVHQESKHWVLNTISDVAYLYTQIKFCREVNKDKDHIKDTFKGCLKILTEGIEHAAKILNEIPQKDIQLPSERTSKAERKGNGQAEDMNLARVQEDDLDASLSSKDILNLTNHILVLLYQRDVVNEMQSGAESLWKPRPTLCYEHDDNTKDIIVTIGNATLHYGFEYQGSAEHVFIAPLTERIFLSVVSAVSAGIDAMCVGPQATGKKSIIQELSLALGKPLYSFYCTKSSDQNILKDICKGLASSGAWVCMNGVEQLPQSSLMCLAQFLTQIQSARHLGKEMVTLQMEEVPLNPAGACIAIINRSPGATLPTNNSFNRQKLPDNLLKCFRMVGVGEFPLRFILEAKLLLKGFSNVADLAQKLSVIMVSFAKLYNADLMGFAHGKNLGFSIPELDFLLNEAGQTLRYLCKSHMESQGKELESIQDNWKQILEDRAIVIAIQNCWLTQLSNNEASAFRSFISAEWPKTLEFLNGSCDTAMNHEADGLIPVVIAGKYGPGQQVPSSECTEETSVPSAIIKAAEKCHIFPSNTFVSKVSHLVQLAPKYQTIAVTGPAGCGKTTCVKIFMETLSMQGKIVKMDTVYTKSLQPGHLLGFLDKSTGWNDGLLPQLLRTYCKPCTATENKQMNILHLDGEVNGPEMDIMQNLFRGEEFFVSANNERIRILDSLLVFWELETLANVSPSVLSCVGILALTSDDVDWKLPLKIWMKSYPEDHQLLFLQLTETYLDPSLQFLQDHKIIYKPENERSRTQRDVFLCGSSVLQTFCRLFEALAQQTSDMLTEDIKKYFIFSCIWSFGGWLDSNERTSFSIWWRQTFRSHTTFPTEGEVWDYHIDTDTRHFVRWHDTLSSYSISHGQSAASEVFVHTVHTEQVLYLSSLLITSGCPVLFAGSGGCGKSSLSQELLNCLCLGDVAELSELRIPINGSTDPRRLWGCLKDRLEWRHGTLHAPAGNKKLLCLLDDLNLAKVNESSYQPACEFVRQLVDQKIIFDPTTLKWKTIEGIIYLATWNTAKDNSSPQQRRLLRHFCSFNCKYPSQSEQLGIFSSILNAHFVPGVAEHKAGSTGDVTPEQLQELILAITKVSIELQERLRTVFLGTSQRCHYIFTLRDLAKIFRNICLSLDGRTTNEKLLRLWRHECEWVYGHRMSSAVDYSRYVQELTIAAQKVFMNEEELQNILNAKQPLFSNIVEDDGGLITTAARQQDTNLLKRSDKTSSASHVLDGYQQTFDFVHVKQLLTEALREYNKVNPRLNITFYQSSVNLLCRLARNLWSSHGSANTLLCGEGCPRYSSALARLAGHLAGFNVVQLGFHTKVRDEEQRSRTLKSQLVESYIKAGLQGQKTILLLTEEQIDHTALVYLTEFVVFGSVSHLFTLEQQATLTNAMRSEVTNAGLTYSKENAWNLFLQSVQLNIRWLLIRSDTGATFYRWCTEFNSLFNALSVYYIPKWLRENLVEHASFHIQDLDMLTKQEIENVCHLLSSMHLSVADHAKSHSQKYGNITNGHFEKFVHCFRTLLQDQYALIKKEHEVSVETLSGIDKKLKTHEKLTDNLRHEKTVLEQHKDGTLKILHQIAQDKAVMEQKIHVVHKQLEKIKKLRSLLPEYQVALEKAEYKCSAIIENIKELVQNMDVTALGELRAMQKPDVDIEELMASIIIILKSPNADLTWAKGAKRQMANIDRFLNELSTFHVSQLSQSTLELLETNTKKTLFNPENMERKAAGNVAVGSLMRWLQCAVQYYRILTSKVKPLQDKVSEMTMALKEAEKKMTTLQQRKKALLLRLADLEKSFEEATMHKNKQQQRTMEIASRLDQAAKIAQLLGEENKKYSAIVSSLPDRLSGILGSTAMAAGLVSYLGTYEHHFRQLMLTVEWPMAVKERGFRLMIDSIDPDKGRVIEFSVILNCDSPRESQKCSSRGEQQKIEETHNITMLNEDHLAQEKISSNELSLHSECSPIITDEHYMDFIKALLRRFVEADVIKKWSTKDWTPQQMENAAILYFSCQRPVILIDPCFSGEMWVQEILGTSSGKPFSFINLQARQASNILAPIEKTISSGGPLILSNYCSKWDDLMMPVIDHCYAANDRSSQQGSSSIISFNGHRLLCADDFKLYLAACELEPHLNTDINSGATIINYNFSEGSLLELLIRRAFAILQPDLCSRFVEIGHSILKNQQSLKELAKKSRECLLSSELSSVDGDVNIIKLFKERKKISEELAMAKSCYNNLLLKRDELYPLARRGALFHSILKSLRSLADEYCFSLDFFLKLFNSAIKTSKDFIQKNDIFHEDVPSVSPGLKHHETDGQVSETVTHSEDVKDTEDGEPMPIGKSSNKLVDPHDSTMSIQGIRKIMDMLTKAMYHAIIQSLLPEHCVQVCALLFLCTEHMENNEAITEEELAFFFKGRRAFSKTMWESLTINVNAPKWVPPETWQELMTLSAISVPLKKLPMQIAENPSEWEKWFGVQYTDIEISGEKEMPEKSIVQLPAYGDVGSQLDDFHYLLVVRAACPNSFPDALCRYVEELSSDLEFHDLCPGIHSIAAVEEDMYGVLVLEPSSRANTLWPGGVIMKYKAKEAICHAAKERSIPLFTVSMTNGNEDEVKAALNDTMNHNGWLIIENLHLASKAVLNNLSKSLKYAAKMQDSQKEERQFCVWLTSELGASIPQDFLVHLKKVSWHYLLLNQVKRETSMSEVIFIDSLPRVLYSAILSALDQMEEETCNRVKMSPITVQRLCYGVCVLHGFLQTQRIYPKTGLKNLLETNALQLQQALNTVLNTYDKIKSCDQNFIEAVMEEVNSVYACLALTLKDLEYIQAVVYEIISCSAEEQELLVIGGLSVPVPSAEVDPAQYYSWFIDHLPETSEGAAECTGASHFMQDLSSVYNAVRSSLPSNTLEDHYSVKELADLRVVIDTVLEQIPPLIEIDIIDQSFKEDVSIDAASEDTSRHVLLQECNWMNRNLKLIERSASMLSHCLLGGVTAIPETLRGTAEALEKGEVPKSWLPSFSLQTSHNIVPWLEGLHRKHGELKQWARKGLMPFAKGEKEALTSINLGGLVNPEALLLALKEQFALQHGYLLHEVALQCHIVESSEYKPDSELYALCLKGLVLQGAAWDFQYNLLKESRNRIQALPYVIITPVHLRNVKSCEAGTGIYDCPVYMDHSMQNCVMRIPILSSQPVRQWHLKRVAIILNSHLGMITSGRCVVTKKHTPRNKQLMNSLTKVDKSSHSRVFSTQSKDEQEEQNDMFSTDNTINQDVKVEETGKSGEIDTSSGIDGDNEQNIMVSGRIIESNLGDQMLTGDTGDEDEIDSIPGEQDDSIEQNTELPEGTDAMDSDTKAGVENEPFIREDLMGHRENSGNEQYDNDYSYNKDNFYESDYVELKSNFDKMIQDTFPDGLESSIDHGMDENPVDPTFEEDLVKSYDYGPDDTNHSTYASDDNQNNDENL</sequence>
<dbReference type="SUPFAM" id="SSF52540">
    <property type="entry name" value="P-loop containing nucleoside triphosphate hydrolases"/>
    <property type="match status" value="2"/>
</dbReference>
<keyword evidence="7" id="KW-0067">ATP-binding</keyword>
<feature type="region of interest" description="Disordered" evidence="15">
    <location>
        <begin position="5251"/>
        <end position="5304"/>
    </location>
</feature>
<dbReference type="Gene3D" id="1.20.1270.280">
    <property type="match status" value="1"/>
</dbReference>
<feature type="region of interest" description="Disordered" evidence="15">
    <location>
        <begin position="5207"/>
        <end position="5226"/>
    </location>
</feature>
<dbReference type="Pfam" id="PF18199">
    <property type="entry name" value="Dynein_C"/>
    <property type="match status" value="1"/>
</dbReference>
<dbReference type="GO" id="GO:0008569">
    <property type="term" value="F:minus-end-directed microtubule motor activity"/>
    <property type="evidence" value="ECO:0007669"/>
    <property type="project" value="InterPro"/>
</dbReference>
<comment type="caution">
    <text evidence="26">The sequence shown here is derived from an EMBL/GenBank/DDBJ whole genome shotgun (WGS) entry which is preliminary data.</text>
</comment>
<dbReference type="Gene3D" id="1.10.287.2620">
    <property type="match status" value="1"/>
</dbReference>
<dbReference type="GO" id="GO:0030286">
    <property type="term" value="C:dynein complex"/>
    <property type="evidence" value="ECO:0007669"/>
    <property type="project" value="UniProtKB-KW"/>
</dbReference>
<dbReference type="GO" id="GO:0005874">
    <property type="term" value="C:microtubule"/>
    <property type="evidence" value="ECO:0007669"/>
    <property type="project" value="UniProtKB-KW"/>
</dbReference>
<dbReference type="Gene3D" id="1.10.8.1220">
    <property type="match status" value="1"/>
</dbReference>
<feature type="domain" description="Dynein heavy chain AAA 5 extension" evidence="23">
    <location>
        <begin position="2631"/>
        <end position="2722"/>
    </location>
</feature>
<dbReference type="GO" id="GO:0005930">
    <property type="term" value="C:axoneme"/>
    <property type="evidence" value="ECO:0007669"/>
    <property type="project" value="UniProtKB-SubCell"/>
</dbReference>
<evidence type="ECO:0000256" key="2">
    <source>
        <dbReference type="ARBA" id="ARBA00008887"/>
    </source>
</evidence>
<evidence type="ECO:0000256" key="11">
    <source>
        <dbReference type="ARBA" id="ARBA00023175"/>
    </source>
</evidence>
<dbReference type="Gene3D" id="1.20.920.20">
    <property type="match status" value="1"/>
</dbReference>
<dbReference type="Pfam" id="PF17857">
    <property type="entry name" value="AAA_lid_1"/>
    <property type="match status" value="1"/>
</dbReference>
<evidence type="ECO:0000259" key="18">
    <source>
        <dbReference type="Pfam" id="PF08393"/>
    </source>
</evidence>
<feature type="coiled-coil region" evidence="14">
    <location>
        <begin position="1312"/>
        <end position="1339"/>
    </location>
</feature>
<dbReference type="InterPro" id="IPR026983">
    <property type="entry name" value="DHC"/>
</dbReference>
<keyword evidence="5" id="KW-0677">Repeat</keyword>
<feature type="domain" description="Dynein heavy chain hydrolytic ATP-binding dynein motor region" evidence="19">
    <location>
        <begin position="2042"/>
        <end position="2247"/>
    </location>
</feature>
<dbReference type="Gene3D" id="3.40.50.300">
    <property type="entry name" value="P-loop containing nucleotide triphosphate hydrolases"/>
    <property type="match status" value="6"/>
</dbReference>
<keyword evidence="3" id="KW-0963">Cytoplasm</keyword>
<keyword evidence="9 14" id="KW-0175">Coiled coil</keyword>
<feature type="domain" description="Dynein heavy chain AAA module D4" evidence="21">
    <location>
        <begin position="3126"/>
        <end position="3388"/>
    </location>
</feature>
<dbReference type="Gene3D" id="3.10.490.20">
    <property type="match status" value="1"/>
</dbReference>
<dbReference type="GO" id="GO:0051959">
    <property type="term" value="F:dynein light intermediate chain binding"/>
    <property type="evidence" value="ECO:0007669"/>
    <property type="project" value="InterPro"/>
</dbReference>
<feature type="domain" description="Dynein heavy chain linker" evidence="18">
    <location>
        <begin position="1585"/>
        <end position="1822"/>
    </location>
</feature>
<dbReference type="Proteomes" id="UP000824782">
    <property type="component" value="Unassembled WGS sequence"/>
</dbReference>
<feature type="coiled-coil region" evidence="14">
    <location>
        <begin position="3626"/>
        <end position="3674"/>
    </location>
</feature>
<dbReference type="InterPro" id="IPR004273">
    <property type="entry name" value="Dynein_heavy_D6_P-loop"/>
</dbReference>
<dbReference type="Pfam" id="PF12775">
    <property type="entry name" value="AAA_7"/>
    <property type="match status" value="1"/>
</dbReference>
<organism evidence="26 27">
    <name type="scientific">Engystomops pustulosus</name>
    <name type="common">Tungara frog</name>
    <name type="synonym">Physalaemus pustulosus</name>
    <dbReference type="NCBI Taxonomy" id="76066"/>
    <lineage>
        <taxon>Eukaryota</taxon>
        <taxon>Metazoa</taxon>
        <taxon>Chordata</taxon>
        <taxon>Craniata</taxon>
        <taxon>Vertebrata</taxon>
        <taxon>Euteleostomi</taxon>
        <taxon>Amphibia</taxon>
        <taxon>Batrachia</taxon>
        <taxon>Anura</taxon>
        <taxon>Neobatrachia</taxon>
        <taxon>Hyloidea</taxon>
        <taxon>Leptodactylidae</taxon>
        <taxon>Leiuperinae</taxon>
        <taxon>Engystomops</taxon>
    </lineage>
</organism>
<evidence type="ECO:0000259" key="25">
    <source>
        <dbReference type="Pfam" id="PF18199"/>
    </source>
</evidence>
<dbReference type="Pfam" id="PF12777">
    <property type="entry name" value="MT"/>
    <property type="match status" value="1"/>
</dbReference>
<feature type="region of interest" description="Disordered" evidence="15">
    <location>
        <begin position="5152"/>
        <end position="5195"/>
    </location>
</feature>
<dbReference type="PANTHER" id="PTHR46961:SF21">
    <property type="entry name" value="LOW QUALITY PROTEIN: DYNEIN BETA CHAIN, FLAGELLAR OUTER ARM-LIKE"/>
    <property type="match status" value="1"/>
</dbReference>
<evidence type="ECO:0000259" key="17">
    <source>
        <dbReference type="Pfam" id="PF08385"/>
    </source>
</evidence>
<feature type="domain" description="Dynein heavy chain ATP-binding dynein motor region" evidence="22">
    <location>
        <begin position="3861"/>
        <end position="4082"/>
    </location>
</feature>
<feature type="compositionally biased region" description="Acidic residues" evidence="15">
    <location>
        <begin position="5160"/>
        <end position="5177"/>
    </location>
</feature>
<feature type="domain" description="Dynein heavy chain C-terminal" evidence="25">
    <location>
        <begin position="4764"/>
        <end position="5049"/>
    </location>
</feature>
<dbReference type="InterPro" id="IPR041589">
    <property type="entry name" value="DNAH3_AAA_lid_1"/>
</dbReference>
<feature type="domain" description="Dynein heavy chain 3 AAA+ lid" evidence="24">
    <location>
        <begin position="2958"/>
        <end position="3044"/>
    </location>
</feature>